<protein>
    <submittedName>
        <fullName evidence="1">Uncharacterized protein</fullName>
    </submittedName>
</protein>
<organism evidence="1 2">
    <name type="scientific">Thalassospira alkalitolerans</name>
    <dbReference type="NCBI Taxonomy" id="1293890"/>
    <lineage>
        <taxon>Bacteria</taxon>
        <taxon>Pseudomonadati</taxon>
        <taxon>Pseudomonadota</taxon>
        <taxon>Alphaproteobacteria</taxon>
        <taxon>Rhodospirillales</taxon>
        <taxon>Thalassospiraceae</taxon>
        <taxon>Thalassospira</taxon>
    </lineage>
</organism>
<reference evidence="1 2" key="1">
    <citation type="submission" date="2014-03" db="EMBL/GenBank/DDBJ databases">
        <title>The draft genome sequence of Thalassospira alkalitolerans JCM 18968.</title>
        <authorList>
            <person name="Lai Q."/>
            <person name="Shao Z."/>
        </authorList>
    </citation>
    <scope>NUCLEOTIDE SEQUENCE [LARGE SCALE GENOMIC DNA]</scope>
    <source>
        <strain evidence="1 2">JCM 18968</strain>
    </source>
</reference>
<dbReference type="AlphaFoldDB" id="A0A1Y2LBH3"/>
<dbReference type="OrthoDB" id="7354378at2"/>
<evidence type="ECO:0000313" key="1">
    <source>
        <dbReference type="EMBL" id="OSQ46686.1"/>
    </source>
</evidence>
<keyword evidence="2" id="KW-1185">Reference proteome</keyword>
<dbReference type="Proteomes" id="UP000193396">
    <property type="component" value="Unassembled WGS sequence"/>
</dbReference>
<sequence>MDITALVSPMREIAQNAGVWLEPHNPGGSAAFWAQLLGQLLPQENLLQPAVIQEMHASYASPTTPYGSESHDIFSPNALDKDRRIDLYS</sequence>
<accession>A0A1Y2LBH3</accession>
<gene>
    <name evidence="1" type="ORF">TALK_15890</name>
</gene>
<evidence type="ECO:0000313" key="2">
    <source>
        <dbReference type="Proteomes" id="UP000193396"/>
    </source>
</evidence>
<proteinExistence type="predicted"/>
<comment type="caution">
    <text evidence="1">The sequence shown here is derived from an EMBL/GenBank/DDBJ whole genome shotgun (WGS) entry which is preliminary data.</text>
</comment>
<dbReference type="RefSeq" id="WP_085620132.1">
    <property type="nucleotide sequence ID" value="NZ_CAXBPE010000006.1"/>
</dbReference>
<dbReference type="EMBL" id="JFKB01000011">
    <property type="protein sequence ID" value="OSQ46686.1"/>
    <property type="molecule type" value="Genomic_DNA"/>
</dbReference>
<name>A0A1Y2LBH3_9PROT</name>